<comment type="caution">
    <text evidence="1">The sequence shown here is derived from an EMBL/GenBank/DDBJ whole genome shotgun (WGS) entry which is preliminary data.</text>
</comment>
<gene>
    <name evidence="1" type="ORF">ACFQ2I_06230</name>
</gene>
<keyword evidence="2" id="KW-1185">Reference proteome</keyword>
<evidence type="ECO:0000313" key="2">
    <source>
        <dbReference type="Proteomes" id="UP001596989"/>
    </source>
</evidence>
<proteinExistence type="predicted"/>
<dbReference type="PANTHER" id="PTHR33639:SF2">
    <property type="entry name" value="DUF393 DOMAIN-CONTAINING PROTEIN"/>
    <property type="match status" value="1"/>
</dbReference>
<accession>A0ABW3HNE1</accession>
<organism evidence="1 2">
    <name type="scientific">Paenibacillus chungangensis</name>
    <dbReference type="NCBI Taxonomy" id="696535"/>
    <lineage>
        <taxon>Bacteria</taxon>
        <taxon>Bacillati</taxon>
        <taxon>Bacillota</taxon>
        <taxon>Bacilli</taxon>
        <taxon>Bacillales</taxon>
        <taxon>Paenibacillaceae</taxon>
        <taxon>Paenibacillus</taxon>
    </lineage>
</organism>
<name>A0ABW3HNE1_9BACL</name>
<dbReference type="PANTHER" id="PTHR33639">
    <property type="entry name" value="THIOL-DISULFIDE OXIDOREDUCTASE DCC"/>
    <property type="match status" value="1"/>
</dbReference>
<dbReference type="InterPro" id="IPR052927">
    <property type="entry name" value="DCC_oxidoreductase"/>
</dbReference>
<dbReference type="EMBL" id="JBHTJZ010000005">
    <property type="protein sequence ID" value="MFD0958987.1"/>
    <property type="molecule type" value="Genomic_DNA"/>
</dbReference>
<dbReference type="Pfam" id="PF04134">
    <property type="entry name" value="DCC1-like"/>
    <property type="match status" value="1"/>
</dbReference>
<reference evidence="2" key="1">
    <citation type="journal article" date="2019" name="Int. J. Syst. Evol. Microbiol.">
        <title>The Global Catalogue of Microorganisms (GCM) 10K type strain sequencing project: providing services to taxonomists for standard genome sequencing and annotation.</title>
        <authorList>
            <consortium name="The Broad Institute Genomics Platform"/>
            <consortium name="The Broad Institute Genome Sequencing Center for Infectious Disease"/>
            <person name="Wu L."/>
            <person name="Ma J."/>
        </authorList>
    </citation>
    <scope>NUCLEOTIDE SEQUENCE [LARGE SCALE GENOMIC DNA]</scope>
    <source>
        <strain evidence="2">CCUG 59129</strain>
    </source>
</reference>
<dbReference type="InterPro" id="IPR007263">
    <property type="entry name" value="DCC1-like"/>
</dbReference>
<protein>
    <submittedName>
        <fullName evidence="1">Thiol-disulfide oxidoreductase DCC family protein</fullName>
    </submittedName>
</protein>
<dbReference type="Proteomes" id="UP001596989">
    <property type="component" value="Unassembled WGS sequence"/>
</dbReference>
<dbReference type="RefSeq" id="WP_377562825.1">
    <property type="nucleotide sequence ID" value="NZ_JBHTJZ010000005.1"/>
</dbReference>
<evidence type="ECO:0000313" key="1">
    <source>
        <dbReference type="EMBL" id="MFD0958987.1"/>
    </source>
</evidence>
<sequence length="146" mass="16578">MRESEEMKRAVVIIDGKCHLCHGLTRFLVKHDRKASIRFAALQSKAGRAHQEAAGLTLAYTDSFLYSKNGTYYKESGAVLRVLWQVGGAWRLLYPLLLVPPPLRNAVYRYVARNRYRWFGGSEVCLLPSPHVLARFVEDGLGNEEI</sequence>